<proteinExistence type="predicted"/>
<dbReference type="Gene3D" id="3.40.390.10">
    <property type="entry name" value="Collagenase (Catalytic Domain)"/>
    <property type="match status" value="1"/>
</dbReference>
<comment type="caution">
    <text evidence="1">The sequence shown here is derived from an EMBL/GenBank/DDBJ whole genome shotgun (WGS) entry which is preliminary data.</text>
</comment>
<organism evidence="1 2">
    <name type="scientific">Pseudomonas jessenii</name>
    <dbReference type="NCBI Taxonomy" id="77298"/>
    <lineage>
        <taxon>Bacteria</taxon>
        <taxon>Pseudomonadati</taxon>
        <taxon>Pseudomonadota</taxon>
        <taxon>Gammaproteobacteria</taxon>
        <taxon>Pseudomonadales</taxon>
        <taxon>Pseudomonadaceae</taxon>
        <taxon>Pseudomonas</taxon>
    </lineage>
</organism>
<reference evidence="1" key="1">
    <citation type="submission" date="2019-06" db="EMBL/GenBank/DDBJ databases">
        <title>Pseudomonas-derived Butenolides : (Bio)synthesis of Styrolides.</title>
        <authorList>
            <person name="Klapper M."/>
            <person name="Chowdhury S."/>
            <person name="Stallforth P."/>
        </authorList>
    </citation>
    <scope>NUCLEOTIDE SEQUENCE [LARGE SCALE GENOMIC DNA]</scope>
    <source>
        <strain evidence="1">EC-S101</strain>
    </source>
</reference>
<evidence type="ECO:0000313" key="2">
    <source>
        <dbReference type="Proteomes" id="UP000306272"/>
    </source>
</evidence>
<sequence length="1609" mass="179118">MMPAPIPPLLFQPILNSPGSWRELGNLHHLSSADFQWLSHVQLATHALRSQQTPPMLAQRILLNTAGAPAVPLAGSFILSATPDDHGILLYTPFAGLKKHASLTALTAHLEQHLNSASEDDRLLAFLALSQRKRLAERHGISVTYQLVEGDIFEDQRAVIEHCQQLNTQAMLDELMQLPELGILLQIITDELLTPTMRGVDQTRTRVNLYTTTTATGPASTDLASRRGVEALSLGDALLLHYRHSGWPVGQTHEFSHPDRTFQASDQQHWETAITTASGKLLVLLYQQMERYWNGPSADGASRRDVLAQIIRQQALADFLLKREAGIIDQRQFDSLLTSLGFSESLAPRAAVETVRLWEHQANFVELAGALMISHSDSCLYTPTHGLQVLKDYADLKSMLLGKFASPGHEDELYGLLSLDERQRFLGFDRPQVSGKSIAGDVFSVLLELIITKQRQNIDYALQLYRHSDGVVDIRALFDKALDIRSMLHERLVTLDARGRWSTRPMLTGNPLPSRVLADTAAAEVRKFASIMPTIAADFAAQPLTVTALQRTYLQGIAAKLAHALSVGINGEARLRVLDGTLSRHAQTLVDTVFNPDHPDRSRRKALNGIRPDAWSLTLQVAGESEVLPLANCVLLTERGGLDTQHSGRAILWTPALGLEVFRSIEHARQVLSQRLLDPQKRLALLENLSPLHQRFHQHYTLGRLQLISGNVLQDRTESTIEHFLQRCEQVRGRHWPKPRENQILKTLSEQVVETNLQRATALAMALGKQHSLPAWLGMARLDDQQLHLELLEQWRHSVIDDEDYLHALPTLRDYIRQTLKTLLSTRLHRQDLDPEQITVTPALSLIGSAMSLTDFALNHAHIAQDTAFTLSSSTDRALPTGLDQQAVRSLLLSLNVATTFANKITTVLSANDVDAEQRKLRFIQQLPWQLLQHAHQLQLQQRLSTKAFDLISQVLDMPDAVARATVQGADAIVRPLALIKTAGASAIKALGLYLIGPAEKSGPQVLYAPYHGEHAFSEFEDEAAVIAALNTPGSLQDLLLRRLPEGQRSIFSALFKASSGQTSEMTLATTPINGNLLLQLFDDNLALLPHLLGSHSLPSAQADWDAAKHLFSSGIQQIRGLLPGKLAYVQFLWQSYKDFMGSAEALQDHHWKRALETFVAGAAEMISLGRLALESRLESQAVAAPQPPQPTTLSAPVLAQTKPTDPLRTSLQTFEAPTIALKDLTHDAAEGTYQDLTTKATYAPIAGKVYPVERPGAVWQIKGAEQPGPVLQHTASRQLVLDPDRHTVHFGKAMSTMLNHYATHRQARYMLNIEAQGMEEIRARHPEKARMLIEAIDLARHYAFNSLHNLAQLRNYVPGTRLDTFLKSFFDVQRIDADILDKLKQAIVPICDALVDPTEDLLNTSRFVVGSNRHSSSGVIAFVLGGDLLKKVHFTEKFFNQGLDWYNTGLTEPFNVNGHARAATLIHEFSHQFSKTVDIASLEARRPFADLIATVTGYGAARKQVQTRFQREALSLSTRREELFSRWSDNLQEWLDIDEFEGMEHVRREVLKTTRTRNLEDARTAFLSPTNPHPRIDTILRNADSIAFLICEMGRQLDPVTQPHGGLN</sequence>
<dbReference type="Proteomes" id="UP000306272">
    <property type="component" value="Unassembled WGS sequence"/>
</dbReference>
<gene>
    <name evidence="1" type="ORF">FHG55_27815</name>
</gene>
<evidence type="ECO:0000313" key="1">
    <source>
        <dbReference type="EMBL" id="TNB90805.1"/>
    </source>
</evidence>
<name>A0A5C4KS59_PSEJE</name>
<dbReference type="EMBL" id="VDDB01000023">
    <property type="protein sequence ID" value="TNB90805.1"/>
    <property type="molecule type" value="Genomic_DNA"/>
</dbReference>
<keyword evidence="2" id="KW-1185">Reference proteome</keyword>
<accession>A0A5C4KS59</accession>
<protein>
    <submittedName>
        <fullName evidence="1">Uncharacterized protein</fullName>
    </submittedName>
</protein>
<dbReference type="GO" id="GO:0008237">
    <property type="term" value="F:metallopeptidase activity"/>
    <property type="evidence" value="ECO:0007669"/>
    <property type="project" value="InterPro"/>
</dbReference>
<dbReference type="InterPro" id="IPR024079">
    <property type="entry name" value="MetalloPept_cat_dom_sf"/>
</dbReference>